<dbReference type="PANTHER" id="PTHR21015:SF22">
    <property type="entry name" value="GLYCOSYLTRANSFERASE"/>
    <property type="match status" value="1"/>
</dbReference>
<proteinExistence type="inferred from homology"/>
<gene>
    <name evidence="2" type="ORF">ACFPFO_18795</name>
</gene>
<dbReference type="Proteomes" id="UP001595925">
    <property type="component" value="Unassembled WGS sequence"/>
</dbReference>
<evidence type="ECO:0000256" key="1">
    <source>
        <dbReference type="ARBA" id="ARBA00006962"/>
    </source>
</evidence>
<protein>
    <submittedName>
        <fullName evidence="2">Glycosyltransferase</fullName>
    </submittedName>
</protein>
<keyword evidence="3" id="KW-1185">Reference proteome</keyword>
<dbReference type="RefSeq" id="WP_224828182.1">
    <property type="nucleotide sequence ID" value="NZ_JAIVEF010000004.1"/>
</dbReference>
<sequence length="315" mass="33440">MNGAIAVAHYCEGGGHATRMLAVADGIADAGHETVLAGGGPGRAFVEENGYTEFAPRAVDFIRSYQRGNLLVVIEECFPNLVDRVTEYVSWLETHTPPLLVADDLSAAIAATVRSIPYYYVTHDPAGFYTNRLERAAAWLRNRFAALTAERFLLPKVWEGEPTIPKAVEIPPIAPGGGEAVEESVGVLVVPSAFSVDEERLTGAIEATGRRVTAVGGDEWEVVASLQGHIEAADAVVCSGYSTVMEAAVAGTPCIVLPQTSEQRGVARAVDPLRGFHSAETVPEVVDGIERTEAPRGYENGTDRVVEAALGGLAR</sequence>
<comment type="similarity">
    <text evidence="1">Belongs to the glycosyltransferase 28 family.</text>
</comment>
<evidence type="ECO:0000313" key="2">
    <source>
        <dbReference type="EMBL" id="MFC4989768.1"/>
    </source>
</evidence>
<name>A0ABD5QJ35_9EURY</name>
<accession>A0ABD5QJ35</accession>
<dbReference type="EMBL" id="JBHSJG010000054">
    <property type="protein sequence ID" value="MFC4989768.1"/>
    <property type="molecule type" value="Genomic_DNA"/>
</dbReference>
<dbReference type="AlphaFoldDB" id="A0ABD5QJ35"/>
<dbReference type="PANTHER" id="PTHR21015">
    <property type="entry name" value="UDP-N-ACETYLGLUCOSAMINE--N-ACETYLMURAMYL-(PENTAPEPTIDE) PYROPHOSPHORYL-UNDECAPRENOL N-ACETYLGLUCOSAMINE TRANSFERASE 1"/>
    <property type="match status" value="1"/>
</dbReference>
<comment type="caution">
    <text evidence="2">The sequence shown here is derived from an EMBL/GenBank/DDBJ whole genome shotgun (WGS) entry which is preliminary data.</text>
</comment>
<dbReference type="Gene3D" id="3.40.50.2000">
    <property type="entry name" value="Glycogen Phosphorylase B"/>
    <property type="match status" value="2"/>
</dbReference>
<reference evidence="2 3" key="1">
    <citation type="journal article" date="2019" name="Int. J. Syst. Evol. Microbiol.">
        <title>The Global Catalogue of Microorganisms (GCM) 10K type strain sequencing project: providing services to taxonomists for standard genome sequencing and annotation.</title>
        <authorList>
            <consortium name="The Broad Institute Genomics Platform"/>
            <consortium name="The Broad Institute Genome Sequencing Center for Infectious Disease"/>
            <person name="Wu L."/>
            <person name="Ma J."/>
        </authorList>
    </citation>
    <scope>NUCLEOTIDE SEQUENCE [LARGE SCALE GENOMIC DNA]</scope>
    <source>
        <strain evidence="2 3">CGMCC 1.15824</strain>
    </source>
</reference>
<dbReference type="SUPFAM" id="SSF53756">
    <property type="entry name" value="UDP-Glycosyltransferase/glycogen phosphorylase"/>
    <property type="match status" value="1"/>
</dbReference>
<evidence type="ECO:0000313" key="3">
    <source>
        <dbReference type="Proteomes" id="UP001595925"/>
    </source>
</evidence>
<organism evidence="2 3">
    <name type="scientific">Saliphagus infecundisoli</name>
    <dbReference type="NCBI Taxonomy" id="1849069"/>
    <lineage>
        <taxon>Archaea</taxon>
        <taxon>Methanobacteriati</taxon>
        <taxon>Methanobacteriota</taxon>
        <taxon>Stenosarchaea group</taxon>
        <taxon>Halobacteria</taxon>
        <taxon>Halobacteriales</taxon>
        <taxon>Natrialbaceae</taxon>
        <taxon>Saliphagus</taxon>
    </lineage>
</organism>